<dbReference type="Pfam" id="PF13715">
    <property type="entry name" value="CarbopepD_reg_2"/>
    <property type="match status" value="1"/>
</dbReference>
<dbReference type="Proteomes" id="UP000186230">
    <property type="component" value="Chromosome"/>
</dbReference>
<dbReference type="Gene3D" id="2.60.40.1120">
    <property type="entry name" value="Carboxypeptidase-like, regulatory domain"/>
    <property type="match status" value="1"/>
</dbReference>
<reference evidence="1 2" key="1">
    <citation type="submission" date="2016-07" db="EMBL/GenBank/DDBJ databases">
        <title>Multi-omics approach to identify versatile polysaccharide utilization systems of a marine flavobacterium Gramella flava.</title>
        <authorList>
            <person name="Tang K."/>
        </authorList>
    </citation>
    <scope>NUCLEOTIDE SEQUENCE [LARGE SCALE GENOMIC DNA]</scope>
    <source>
        <strain evidence="1 2">JLT2011</strain>
    </source>
</reference>
<accession>A0A1L7I135</accession>
<dbReference type="EMBL" id="CP016359">
    <property type="protein sequence ID" value="APU67320.1"/>
    <property type="molecule type" value="Genomic_DNA"/>
</dbReference>
<keyword evidence="2" id="KW-1185">Reference proteome</keyword>
<dbReference type="STRING" id="1229726.GRFL_0596"/>
<organism evidence="1 2">
    <name type="scientific">Christiangramia flava JLT2011</name>
    <dbReference type="NCBI Taxonomy" id="1229726"/>
    <lineage>
        <taxon>Bacteria</taxon>
        <taxon>Pseudomonadati</taxon>
        <taxon>Bacteroidota</taxon>
        <taxon>Flavobacteriia</taxon>
        <taxon>Flavobacteriales</taxon>
        <taxon>Flavobacteriaceae</taxon>
        <taxon>Christiangramia</taxon>
    </lineage>
</organism>
<dbReference type="InterPro" id="IPR008969">
    <property type="entry name" value="CarboxyPept-like_regulatory"/>
</dbReference>
<evidence type="ECO:0000313" key="1">
    <source>
        <dbReference type="EMBL" id="APU67320.1"/>
    </source>
</evidence>
<dbReference type="SUPFAM" id="SSF49464">
    <property type="entry name" value="Carboxypeptidase regulatory domain-like"/>
    <property type="match status" value="1"/>
</dbReference>
<gene>
    <name evidence="1" type="ORF">GRFL_0596</name>
</gene>
<dbReference type="AlphaFoldDB" id="A0A1L7I135"/>
<sequence length="240" mass="27339">MRKKLKILEPCHQDWQKMTSSEKGKFCKHCQKDVIDFTNTDRNEILKFLSSNNQVCGRLKPHQLNESYLPPTGRNLQIPKISFFLGLSAILGLAEPLTAHTHKEQTELKPSSFQKQEPEFQKPSDSITIKGKVIDKDQSPIAGAMVQLKGTSIGTSTNHDGSYSLAIAKEQLADRNRLIFSFIGFETQEYPFYPKNRYIKITLTEDHSLMGEVILTGEPNLFHRIGNFFHNLFSNHQNCS</sequence>
<name>A0A1L7I135_9FLAO</name>
<protein>
    <submittedName>
        <fullName evidence="1">TonB-dependent receptor</fullName>
    </submittedName>
</protein>
<keyword evidence="1" id="KW-0675">Receptor</keyword>
<dbReference type="KEGG" id="gfl:GRFL_0596"/>
<proteinExistence type="predicted"/>
<evidence type="ECO:0000313" key="2">
    <source>
        <dbReference type="Proteomes" id="UP000186230"/>
    </source>
</evidence>